<feature type="region of interest" description="Disordered" evidence="1">
    <location>
        <begin position="1"/>
        <end position="62"/>
    </location>
</feature>
<protein>
    <recommendedName>
        <fullName evidence="5">DUF295 domain-containing protein</fullName>
    </recommendedName>
</protein>
<dbReference type="OrthoDB" id="638465at2759"/>
<dbReference type="InterPro" id="IPR036047">
    <property type="entry name" value="F-box-like_dom_sf"/>
</dbReference>
<feature type="domain" description="F-box" evidence="3">
    <location>
        <begin position="77"/>
        <end position="113"/>
    </location>
</feature>
<organism evidence="4">
    <name type="scientific">Setaria italica</name>
    <name type="common">Foxtail millet</name>
    <name type="synonym">Panicum italicum</name>
    <dbReference type="NCBI Taxonomy" id="4555"/>
    <lineage>
        <taxon>Eukaryota</taxon>
        <taxon>Viridiplantae</taxon>
        <taxon>Streptophyta</taxon>
        <taxon>Embryophyta</taxon>
        <taxon>Tracheophyta</taxon>
        <taxon>Spermatophyta</taxon>
        <taxon>Magnoliopsida</taxon>
        <taxon>Liliopsida</taxon>
        <taxon>Poales</taxon>
        <taxon>Poaceae</taxon>
        <taxon>PACMAD clade</taxon>
        <taxon>Panicoideae</taxon>
        <taxon>Panicodae</taxon>
        <taxon>Paniceae</taxon>
        <taxon>Cenchrinae</taxon>
        <taxon>Setaria</taxon>
    </lineage>
</organism>
<evidence type="ECO:0000313" key="4">
    <source>
        <dbReference type="EMBL" id="RCV23062.1"/>
    </source>
</evidence>
<reference evidence="4" key="2">
    <citation type="submission" date="2015-07" db="EMBL/GenBank/DDBJ databases">
        <authorList>
            <person name="Noorani M."/>
        </authorList>
    </citation>
    <scope>NUCLEOTIDE SEQUENCE</scope>
    <source>
        <strain evidence="4">Yugu1</strain>
    </source>
</reference>
<feature type="domain" description="KIB1-4 beta-propeller" evidence="2">
    <location>
        <begin position="158"/>
        <end position="409"/>
    </location>
</feature>
<sequence>MRTAEQLAEPPPPSPTQPPRTRPACRGRLVLSSPAVSAYQSPTERVLSESESATGRKGAQKATMKRLRIATAGGSGWSTLPGDLLEQISSRLSTDADRLHVRQVCAHWRACTSPLAALRPWIVARAGPLPTSGHPAYSAWLPRRLRQQRMVGVRAAPAGLPHCRGASRGWLALVDDIRSPTRLVLWDPVSGSEVPLPCLSRVTQVFLSGDPLGSPDWIAVASQRVSTLGTKLFFWRPGDAAWSSLFEQPTAGVPSVVFHGGRMFYMDLRQLIAAYDLNLGAPNRRPASAGMSYFGPKVDKLCRCERLVHLVREVLMVSCDGELLLVVLRGATGSRGGRQPPSSPSQVSSACSSFAEVYKLDWTPKGTPKIGERVTDLGEYSLFLGLSESFALSAKEFPAVRRNHIYCVAHHWIYYIYYQNPYHKLSDWAFVFDLGSDTLKGIPYPEELRDDGAKWWPYYWLCLRSPLTKKQQN</sequence>
<dbReference type="EMBL" id="CM003531">
    <property type="protein sequence ID" value="RCV23062.1"/>
    <property type="molecule type" value="Genomic_DNA"/>
</dbReference>
<dbReference type="InterPro" id="IPR001810">
    <property type="entry name" value="F-box_dom"/>
</dbReference>
<name>A0A368QYS2_SETIT</name>
<evidence type="ECO:0000256" key="1">
    <source>
        <dbReference type="SAM" id="MobiDB-lite"/>
    </source>
</evidence>
<dbReference type="PANTHER" id="PTHR36901:SF6">
    <property type="entry name" value="OS05G0150100 PROTEIN"/>
    <property type="match status" value="1"/>
</dbReference>
<dbReference type="AlphaFoldDB" id="A0A368QYS2"/>
<dbReference type="Pfam" id="PF12937">
    <property type="entry name" value="F-box-like"/>
    <property type="match status" value="1"/>
</dbReference>
<dbReference type="Gene3D" id="1.20.1280.50">
    <property type="match status" value="1"/>
</dbReference>
<feature type="compositionally biased region" description="Polar residues" evidence="1">
    <location>
        <begin position="34"/>
        <end position="53"/>
    </location>
</feature>
<dbReference type="PANTHER" id="PTHR36901">
    <property type="entry name" value="F-BOX DOMAIN CONTAINING PROTEIN, EXPRESSED-RELATED"/>
    <property type="match status" value="1"/>
</dbReference>
<dbReference type="SUPFAM" id="SSF81383">
    <property type="entry name" value="F-box domain"/>
    <property type="match status" value="1"/>
</dbReference>
<proteinExistence type="predicted"/>
<dbReference type="Pfam" id="PF03478">
    <property type="entry name" value="Beta-prop_KIB1-4"/>
    <property type="match status" value="1"/>
</dbReference>
<evidence type="ECO:0000259" key="2">
    <source>
        <dbReference type="Pfam" id="PF03478"/>
    </source>
</evidence>
<accession>A0A368QYS2</accession>
<evidence type="ECO:0008006" key="5">
    <source>
        <dbReference type="Google" id="ProtNLM"/>
    </source>
</evidence>
<evidence type="ECO:0000259" key="3">
    <source>
        <dbReference type="Pfam" id="PF12937"/>
    </source>
</evidence>
<dbReference type="InterPro" id="IPR005174">
    <property type="entry name" value="KIB1-4_b-propeller"/>
</dbReference>
<feature type="compositionally biased region" description="Pro residues" evidence="1">
    <location>
        <begin position="9"/>
        <end position="21"/>
    </location>
</feature>
<dbReference type="CDD" id="cd09917">
    <property type="entry name" value="F-box_SF"/>
    <property type="match status" value="1"/>
</dbReference>
<reference evidence="4" key="1">
    <citation type="journal article" date="2012" name="Nat. Biotechnol.">
        <title>Reference genome sequence of the model plant Setaria.</title>
        <authorList>
            <person name="Bennetzen J.L."/>
            <person name="Schmutz J."/>
            <person name="Wang H."/>
            <person name="Percifield R."/>
            <person name="Hawkins J."/>
            <person name="Pontaroli A.C."/>
            <person name="Estep M."/>
            <person name="Feng L."/>
            <person name="Vaughn J.N."/>
            <person name="Grimwood J."/>
            <person name="Jenkins J."/>
            <person name="Barry K."/>
            <person name="Lindquist E."/>
            <person name="Hellsten U."/>
            <person name="Deshpande S."/>
            <person name="Wang X."/>
            <person name="Wu X."/>
            <person name="Mitros T."/>
            <person name="Triplett J."/>
            <person name="Yang X."/>
            <person name="Ye C.Y."/>
            <person name="Mauro-Herrera M."/>
            <person name="Wang L."/>
            <person name="Li P."/>
            <person name="Sharma M."/>
            <person name="Sharma R."/>
            <person name="Ronald P.C."/>
            <person name="Panaud O."/>
            <person name="Kellogg E.A."/>
            <person name="Brutnell T.P."/>
            <person name="Doust A.N."/>
            <person name="Tuskan G.A."/>
            <person name="Rokhsar D."/>
            <person name="Devos K.M."/>
        </authorList>
    </citation>
    <scope>NUCLEOTIDE SEQUENCE [LARGE SCALE GENOMIC DNA]</scope>
    <source>
        <strain evidence="4">Yugu1</strain>
    </source>
</reference>
<gene>
    <name evidence="4" type="ORF">SETIT_4G269200v2</name>
</gene>